<feature type="non-terminal residue" evidence="1">
    <location>
        <position position="1"/>
    </location>
</feature>
<protein>
    <submittedName>
        <fullName evidence="1">Jg25544 protein</fullName>
    </submittedName>
</protein>
<sequence length="51" mass="5700">VEENHLLAPDLLLPSEQQTFAVYPRLADPYLPLVIRGTREDALSRVNIAIA</sequence>
<dbReference type="AlphaFoldDB" id="A0A8S4QXW6"/>
<dbReference type="EMBL" id="CAKXAJ010021176">
    <property type="protein sequence ID" value="CAH2226369.1"/>
    <property type="molecule type" value="Genomic_DNA"/>
</dbReference>
<evidence type="ECO:0000313" key="2">
    <source>
        <dbReference type="Proteomes" id="UP000838756"/>
    </source>
</evidence>
<keyword evidence="2" id="KW-1185">Reference proteome</keyword>
<proteinExistence type="predicted"/>
<comment type="caution">
    <text evidence="1">The sequence shown here is derived from an EMBL/GenBank/DDBJ whole genome shotgun (WGS) entry which is preliminary data.</text>
</comment>
<reference evidence="1" key="1">
    <citation type="submission" date="2022-03" db="EMBL/GenBank/DDBJ databases">
        <authorList>
            <person name="Lindestad O."/>
        </authorList>
    </citation>
    <scope>NUCLEOTIDE SEQUENCE</scope>
</reference>
<organism evidence="1 2">
    <name type="scientific">Pararge aegeria aegeria</name>
    <dbReference type="NCBI Taxonomy" id="348720"/>
    <lineage>
        <taxon>Eukaryota</taxon>
        <taxon>Metazoa</taxon>
        <taxon>Ecdysozoa</taxon>
        <taxon>Arthropoda</taxon>
        <taxon>Hexapoda</taxon>
        <taxon>Insecta</taxon>
        <taxon>Pterygota</taxon>
        <taxon>Neoptera</taxon>
        <taxon>Endopterygota</taxon>
        <taxon>Lepidoptera</taxon>
        <taxon>Glossata</taxon>
        <taxon>Ditrysia</taxon>
        <taxon>Papilionoidea</taxon>
        <taxon>Nymphalidae</taxon>
        <taxon>Satyrinae</taxon>
        <taxon>Satyrini</taxon>
        <taxon>Parargina</taxon>
        <taxon>Pararge</taxon>
    </lineage>
</organism>
<dbReference type="Proteomes" id="UP000838756">
    <property type="component" value="Unassembled WGS sequence"/>
</dbReference>
<name>A0A8S4QXW6_9NEOP</name>
<evidence type="ECO:0000313" key="1">
    <source>
        <dbReference type="EMBL" id="CAH2226369.1"/>
    </source>
</evidence>
<gene>
    <name evidence="1" type="primary">jg25544</name>
    <name evidence="1" type="ORF">PAEG_LOCUS7075</name>
</gene>
<accession>A0A8S4QXW6</accession>